<dbReference type="InterPro" id="IPR046371">
    <property type="entry name" value="Bcl-2_BH1-3"/>
</dbReference>
<dbReference type="GO" id="GO:0042981">
    <property type="term" value="P:regulation of apoptotic process"/>
    <property type="evidence" value="ECO:0007669"/>
    <property type="project" value="InterPro"/>
</dbReference>
<dbReference type="Pfam" id="PF00452">
    <property type="entry name" value="Bcl-2"/>
    <property type="match status" value="1"/>
</dbReference>
<dbReference type="InterPro" id="IPR002475">
    <property type="entry name" value="Bcl2-like"/>
</dbReference>
<sequence length="269" mass="30086">MLLMPAQRTPTRPRLVCPLLPNKLLQFFDEETEPVASPSVVCLTQRVYKESGTGILNGVPRPTTPGTRTVYAQGLVSGSSPMFDREEKNKSCFSENELEEDTRRLICDFMEKYTDFSPSWTPKDKRLSTMKRVVDGLVVKHKIAYNGMITKLSLDERGNDMSIISGVARDLFSDGKTNWGRIASLLTFGVVVCQHLKDMGQKERVNLVAEEISSYLLSEQRTWLIDNNAWDGFEEFFHVVDPESAVRNALMTFVGIAGIGAGLALLIKS</sequence>
<dbReference type="GeneID" id="115820740"/>
<dbReference type="GO" id="GO:0097192">
    <property type="term" value="P:extrinsic apoptotic signaling pathway in absence of ligand"/>
    <property type="evidence" value="ECO:0007669"/>
    <property type="project" value="TreeGrafter"/>
</dbReference>
<dbReference type="Proteomes" id="UP000504632">
    <property type="component" value="Chromosome 9"/>
</dbReference>
<dbReference type="PANTHER" id="PTHR11256:SF46">
    <property type="entry name" value="INDUCED MYELOID LEUKEMIA CELL DIFFERENTIATION PROTEIN MCL-1"/>
    <property type="match status" value="1"/>
</dbReference>
<dbReference type="OrthoDB" id="8932147at2759"/>
<dbReference type="GO" id="GO:0005741">
    <property type="term" value="C:mitochondrial outer membrane"/>
    <property type="evidence" value="ECO:0007669"/>
    <property type="project" value="TreeGrafter"/>
</dbReference>
<evidence type="ECO:0000256" key="6">
    <source>
        <dbReference type="ARBA" id="ARBA00023242"/>
    </source>
</evidence>
<gene>
    <name evidence="10" type="primary">mcl1b</name>
</gene>
<evidence type="ECO:0000256" key="2">
    <source>
        <dbReference type="ARBA" id="ARBA00004496"/>
    </source>
</evidence>
<dbReference type="InterPro" id="IPR036834">
    <property type="entry name" value="Bcl-2-like_sf"/>
</dbReference>
<keyword evidence="7" id="KW-0812">Transmembrane</keyword>
<dbReference type="PRINTS" id="PR01862">
    <property type="entry name" value="BCL2FAMILY"/>
</dbReference>
<dbReference type="GO" id="GO:0051400">
    <property type="term" value="F:BH domain binding"/>
    <property type="evidence" value="ECO:0007669"/>
    <property type="project" value="TreeGrafter"/>
</dbReference>
<keyword evidence="6" id="KW-0539">Nucleus</keyword>
<dbReference type="CDD" id="cd06845">
    <property type="entry name" value="Bcl-2_like"/>
    <property type="match status" value="1"/>
</dbReference>
<evidence type="ECO:0000256" key="3">
    <source>
        <dbReference type="ARBA" id="ARBA00009458"/>
    </source>
</evidence>
<proteinExistence type="inferred from homology"/>
<keyword evidence="7" id="KW-0472">Membrane</keyword>
<dbReference type="FunFam" id="1.10.437.10:FF:000017">
    <property type="entry name" value="MCL1, BCL2 family apoptosis regulator"/>
    <property type="match status" value="1"/>
</dbReference>
<protein>
    <submittedName>
        <fullName evidence="10">Induced myeloid leukemia cell differentiation protein Mcl-1b</fullName>
    </submittedName>
</protein>
<feature type="domain" description="Bcl-2 Bcl-2 homology region 1-3" evidence="8">
    <location>
        <begin position="130"/>
        <end position="230"/>
    </location>
</feature>
<dbReference type="PRINTS" id="PR01866">
    <property type="entry name" value="APOPREGMCL1"/>
</dbReference>
<comment type="subcellular location">
    <subcellularLocation>
        <location evidence="2">Cytoplasm</location>
    </subcellularLocation>
    <subcellularLocation>
        <location evidence="1">Nucleus</location>
    </subcellularLocation>
</comment>
<dbReference type="GO" id="GO:0001836">
    <property type="term" value="P:release of cytochrome c from mitochondria"/>
    <property type="evidence" value="ECO:0007669"/>
    <property type="project" value="TreeGrafter"/>
</dbReference>
<dbReference type="RefSeq" id="XP_030640256.1">
    <property type="nucleotide sequence ID" value="XM_030784396.1"/>
</dbReference>
<evidence type="ECO:0000313" key="9">
    <source>
        <dbReference type="Proteomes" id="UP000504632"/>
    </source>
</evidence>
<dbReference type="SMART" id="SM00337">
    <property type="entry name" value="BCL"/>
    <property type="match status" value="1"/>
</dbReference>
<dbReference type="GO" id="GO:0008053">
    <property type="term" value="P:mitochondrial fusion"/>
    <property type="evidence" value="ECO:0007669"/>
    <property type="project" value="TreeGrafter"/>
</dbReference>
<evidence type="ECO:0000256" key="7">
    <source>
        <dbReference type="SAM" id="Phobius"/>
    </source>
</evidence>
<dbReference type="InterPro" id="IPR013281">
    <property type="entry name" value="Apop_reg_Mc1"/>
</dbReference>
<dbReference type="AlphaFoldDB" id="A0A6J2WA79"/>
<comment type="similarity">
    <text evidence="3">Belongs to the Bcl-2 family.</text>
</comment>
<keyword evidence="4" id="KW-0963">Cytoplasm</keyword>
<dbReference type="GO" id="GO:0015267">
    <property type="term" value="F:channel activity"/>
    <property type="evidence" value="ECO:0007669"/>
    <property type="project" value="TreeGrafter"/>
</dbReference>
<dbReference type="CTD" id="373102"/>
<evidence type="ECO:0000259" key="8">
    <source>
        <dbReference type="SMART" id="SM00337"/>
    </source>
</evidence>
<dbReference type="Gene3D" id="1.10.437.10">
    <property type="entry name" value="Blc2-like"/>
    <property type="match status" value="1"/>
</dbReference>
<dbReference type="InterPro" id="IPR026298">
    <property type="entry name" value="Bcl-2_fam"/>
</dbReference>
<keyword evidence="9" id="KW-1185">Reference proteome</keyword>
<keyword evidence="7" id="KW-1133">Transmembrane helix</keyword>
<accession>A0A6J2WA79</accession>
<dbReference type="PROSITE" id="PS50062">
    <property type="entry name" value="BCL2_FAMILY"/>
    <property type="match status" value="1"/>
</dbReference>
<evidence type="ECO:0000256" key="5">
    <source>
        <dbReference type="ARBA" id="ARBA00022703"/>
    </source>
</evidence>
<keyword evidence="5" id="KW-0053">Apoptosis</keyword>
<dbReference type="GO" id="GO:0005634">
    <property type="term" value="C:nucleus"/>
    <property type="evidence" value="ECO:0007669"/>
    <property type="project" value="UniProtKB-SubCell"/>
</dbReference>
<dbReference type="InParanoid" id="A0A6J2WA79"/>
<name>A0A6J2WA79_CHACN</name>
<reference evidence="10" key="1">
    <citation type="submission" date="2025-08" db="UniProtKB">
        <authorList>
            <consortium name="RefSeq"/>
        </authorList>
    </citation>
    <scope>IDENTIFICATION</scope>
</reference>
<evidence type="ECO:0000256" key="4">
    <source>
        <dbReference type="ARBA" id="ARBA00022490"/>
    </source>
</evidence>
<dbReference type="PANTHER" id="PTHR11256">
    <property type="entry name" value="BCL-2 RELATED"/>
    <property type="match status" value="1"/>
</dbReference>
<organism evidence="9 10">
    <name type="scientific">Chanos chanos</name>
    <name type="common">Milkfish</name>
    <name type="synonym">Mugil chanos</name>
    <dbReference type="NCBI Taxonomy" id="29144"/>
    <lineage>
        <taxon>Eukaryota</taxon>
        <taxon>Metazoa</taxon>
        <taxon>Chordata</taxon>
        <taxon>Craniata</taxon>
        <taxon>Vertebrata</taxon>
        <taxon>Euteleostomi</taxon>
        <taxon>Actinopterygii</taxon>
        <taxon>Neopterygii</taxon>
        <taxon>Teleostei</taxon>
        <taxon>Ostariophysi</taxon>
        <taxon>Gonorynchiformes</taxon>
        <taxon>Chanidae</taxon>
        <taxon>Chanos</taxon>
    </lineage>
</organism>
<feature type="transmembrane region" description="Helical" evidence="7">
    <location>
        <begin position="249"/>
        <end position="267"/>
    </location>
</feature>
<dbReference type="GO" id="GO:0008630">
    <property type="term" value="P:intrinsic apoptotic signaling pathway in response to DNA damage"/>
    <property type="evidence" value="ECO:0007669"/>
    <property type="project" value="TreeGrafter"/>
</dbReference>
<evidence type="ECO:0000313" key="10">
    <source>
        <dbReference type="RefSeq" id="XP_030640256.1"/>
    </source>
</evidence>
<evidence type="ECO:0000256" key="1">
    <source>
        <dbReference type="ARBA" id="ARBA00004123"/>
    </source>
</evidence>
<dbReference type="SUPFAM" id="SSF56854">
    <property type="entry name" value="Bcl-2 inhibitors of programmed cell death"/>
    <property type="match status" value="1"/>
</dbReference>